<protein>
    <submittedName>
        <fullName evidence="4">Acyl carrier protein</fullName>
    </submittedName>
</protein>
<dbReference type="SMART" id="SM00823">
    <property type="entry name" value="PKS_PP"/>
    <property type="match status" value="1"/>
</dbReference>
<dbReference type="SMART" id="SM01294">
    <property type="entry name" value="PKS_PP_betabranch"/>
    <property type="match status" value="1"/>
</dbReference>
<feature type="domain" description="Carrier" evidence="3">
    <location>
        <begin position="1"/>
        <end position="76"/>
    </location>
</feature>
<dbReference type="SUPFAM" id="SSF47336">
    <property type="entry name" value="ACP-like"/>
    <property type="match status" value="1"/>
</dbReference>
<evidence type="ECO:0000256" key="1">
    <source>
        <dbReference type="ARBA" id="ARBA00022450"/>
    </source>
</evidence>
<proteinExistence type="predicted"/>
<dbReference type="Gene3D" id="1.10.1200.10">
    <property type="entry name" value="ACP-like"/>
    <property type="match status" value="1"/>
</dbReference>
<dbReference type="InterPro" id="IPR036736">
    <property type="entry name" value="ACP-like_sf"/>
</dbReference>
<accession>A0ABY3X6L2</accession>
<dbReference type="PROSITE" id="PS50075">
    <property type="entry name" value="CARRIER"/>
    <property type="match status" value="1"/>
</dbReference>
<organism evidence="4 5">
    <name type="scientific">Lysobacter gummosus</name>
    <dbReference type="NCBI Taxonomy" id="262324"/>
    <lineage>
        <taxon>Bacteria</taxon>
        <taxon>Pseudomonadati</taxon>
        <taxon>Pseudomonadota</taxon>
        <taxon>Gammaproteobacteria</taxon>
        <taxon>Lysobacterales</taxon>
        <taxon>Lysobacteraceae</taxon>
        <taxon>Lysobacter</taxon>
    </lineage>
</organism>
<evidence type="ECO:0000259" key="3">
    <source>
        <dbReference type="PROSITE" id="PS50075"/>
    </source>
</evidence>
<dbReference type="InterPro" id="IPR009081">
    <property type="entry name" value="PP-bd_ACP"/>
</dbReference>
<dbReference type="Proteomes" id="UP000829194">
    <property type="component" value="Chromosome"/>
</dbReference>
<dbReference type="RefSeq" id="WP_083512606.1">
    <property type="nucleotide sequence ID" value="NZ_CP011131.1"/>
</dbReference>
<keyword evidence="2" id="KW-0597">Phosphoprotein</keyword>
<keyword evidence="1" id="KW-0596">Phosphopantetheine</keyword>
<sequence>MSNREQWLRNAMADVMQIEPAQISVEQSFAEQGVDSLMGLRLTRALQDDLGVEIELEWLFDYPNIRELAGYLDSQFGERAEESAATTA</sequence>
<reference evidence="4 5" key="1">
    <citation type="submission" date="2022-03" db="EMBL/GenBank/DDBJ databases">
        <title>Complete genome sequence of Lysobacter capsici VKM B-2533 and Lysobacter gummosus 10.1.1, promising sources of lytic agents.</title>
        <authorList>
            <person name="Tarlachkov S.V."/>
            <person name="Kudryakova I.V."/>
            <person name="Afoshin A.S."/>
            <person name="Leontyevskaya E.A."/>
            <person name="Leontyevskaya N.V."/>
        </authorList>
    </citation>
    <scope>NUCLEOTIDE SEQUENCE [LARGE SCALE GENOMIC DNA]</scope>
    <source>
        <strain evidence="4 5">10.1.1</strain>
    </source>
</reference>
<dbReference type="InterPro" id="IPR020806">
    <property type="entry name" value="PKS_PP-bd"/>
</dbReference>
<gene>
    <name evidence="4" type="ORF">MOV92_17095</name>
</gene>
<evidence type="ECO:0000313" key="5">
    <source>
        <dbReference type="Proteomes" id="UP000829194"/>
    </source>
</evidence>
<dbReference type="Pfam" id="PF00550">
    <property type="entry name" value="PP-binding"/>
    <property type="match status" value="1"/>
</dbReference>
<evidence type="ECO:0000256" key="2">
    <source>
        <dbReference type="ARBA" id="ARBA00022553"/>
    </source>
</evidence>
<dbReference type="EMBL" id="CP093547">
    <property type="protein sequence ID" value="UNP28204.1"/>
    <property type="molecule type" value="Genomic_DNA"/>
</dbReference>
<keyword evidence="5" id="KW-1185">Reference proteome</keyword>
<name>A0ABY3X6L2_9GAMM</name>
<evidence type="ECO:0000313" key="4">
    <source>
        <dbReference type="EMBL" id="UNP28204.1"/>
    </source>
</evidence>